<name>A0ABQ1X6X1_9BACT</name>
<accession>A0ABQ1X6X1</accession>
<gene>
    <name evidence="1" type="ORF">GCM10011378_41000</name>
</gene>
<evidence type="ECO:0000313" key="1">
    <source>
        <dbReference type="EMBL" id="GGG60769.1"/>
    </source>
</evidence>
<dbReference type="Proteomes" id="UP000601361">
    <property type="component" value="Unassembled WGS sequence"/>
</dbReference>
<proteinExistence type="predicted"/>
<evidence type="ECO:0000313" key="2">
    <source>
        <dbReference type="Proteomes" id="UP000601361"/>
    </source>
</evidence>
<sequence length="81" mass="9050">MKKILLGPVKLVPTIPFPQVNQGAPIFAKKDGRLAGMLVQEDGRWILRIGGSFGAYGYYTSLRAVIETGEREGYEFFQDIE</sequence>
<keyword evidence="2" id="KW-1185">Reference proteome</keyword>
<protein>
    <submittedName>
        <fullName evidence="1">Uncharacterized protein</fullName>
    </submittedName>
</protein>
<comment type="caution">
    <text evidence="1">The sequence shown here is derived from an EMBL/GenBank/DDBJ whole genome shotgun (WGS) entry which is preliminary data.</text>
</comment>
<dbReference type="RefSeq" id="WP_188559730.1">
    <property type="nucleotide sequence ID" value="NZ_BMGS01000016.1"/>
</dbReference>
<organism evidence="1 2">
    <name type="scientific">Hymenobacter glacieicola</name>
    <dbReference type="NCBI Taxonomy" id="1562124"/>
    <lineage>
        <taxon>Bacteria</taxon>
        <taxon>Pseudomonadati</taxon>
        <taxon>Bacteroidota</taxon>
        <taxon>Cytophagia</taxon>
        <taxon>Cytophagales</taxon>
        <taxon>Hymenobacteraceae</taxon>
        <taxon>Hymenobacter</taxon>
    </lineage>
</organism>
<reference evidence="2" key="1">
    <citation type="journal article" date="2019" name="Int. J. Syst. Evol. Microbiol.">
        <title>The Global Catalogue of Microorganisms (GCM) 10K type strain sequencing project: providing services to taxonomists for standard genome sequencing and annotation.</title>
        <authorList>
            <consortium name="The Broad Institute Genomics Platform"/>
            <consortium name="The Broad Institute Genome Sequencing Center for Infectious Disease"/>
            <person name="Wu L."/>
            <person name="Ma J."/>
        </authorList>
    </citation>
    <scope>NUCLEOTIDE SEQUENCE [LARGE SCALE GENOMIC DNA]</scope>
    <source>
        <strain evidence="2">CGMCC 1.12990</strain>
    </source>
</reference>
<dbReference type="EMBL" id="BMGS01000016">
    <property type="protein sequence ID" value="GGG60769.1"/>
    <property type="molecule type" value="Genomic_DNA"/>
</dbReference>